<dbReference type="OrthoDB" id="64245at2"/>
<protein>
    <recommendedName>
        <fullName evidence="1">Copper-binding protein MbnP-like domain-containing protein</fullName>
    </recommendedName>
</protein>
<organism evidence="2 3">
    <name type="scientific">Vibrio azureus NBRC 104587</name>
    <dbReference type="NCBI Taxonomy" id="1219077"/>
    <lineage>
        <taxon>Bacteria</taxon>
        <taxon>Pseudomonadati</taxon>
        <taxon>Pseudomonadota</taxon>
        <taxon>Gammaproteobacteria</taxon>
        <taxon>Vibrionales</taxon>
        <taxon>Vibrionaceae</taxon>
        <taxon>Vibrio</taxon>
    </lineage>
</organism>
<gene>
    <name evidence="2" type="ORF">VAZ01S_056_00270</name>
</gene>
<comment type="caution">
    <text evidence="2">The sequence shown here is derived from an EMBL/GenBank/DDBJ whole genome shotgun (WGS) entry which is preliminary data.</text>
</comment>
<sequence>MKKKSLFPVVLFFVVVGLFTLYQSSAPVSLTLVITPTVDQQPLVFNRAIYPNPGGDGLFSIRSFQFYISNIKLFSEEGHYLEPDSYHLVRFDNEKNQYTIVIDDVPNLPYEAIGLSIGVDAEANGTITVSGDVNPNSRMAWSWDVGYKFVLFEGTLHRGEKSTPLVYHIGFDENYKSLMFPFPDHGEELHATVDIMKLFQGTSTIDMSQVPTIKFDRKDSRLISDNYQNMLAFE</sequence>
<name>U3AT54_9VIBR</name>
<dbReference type="InterPro" id="IPR046863">
    <property type="entry name" value="MbnP-like_dom"/>
</dbReference>
<keyword evidence="3" id="KW-1185">Reference proteome</keyword>
<evidence type="ECO:0000313" key="2">
    <source>
        <dbReference type="EMBL" id="GAD76945.1"/>
    </source>
</evidence>
<reference evidence="2 3" key="1">
    <citation type="submission" date="2013-09" db="EMBL/GenBank/DDBJ databases">
        <title>Whole genome shotgun sequence of Vibrio azureus NBRC 104587.</title>
        <authorList>
            <person name="Isaki S."/>
            <person name="Hosoyama A."/>
            <person name="Numata M."/>
            <person name="Hashimoto M."/>
            <person name="Hosoyama Y."/>
            <person name="Tsuchikane K."/>
            <person name="Noguchi M."/>
            <person name="Hirakata S."/>
            <person name="Ichikawa N."/>
            <person name="Ohji S."/>
            <person name="Yamazoe A."/>
            <person name="Fujita N."/>
        </authorList>
    </citation>
    <scope>NUCLEOTIDE SEQUENCE [LARGE SCALE GENOMIC DNA]</scope>
    <source>
        <strain evidence="2 3">NBRC 104587</strain>
    </source>
</reference>
<feature type="domain" description="Copper-binding protein MbnP-like" evidence="1">
    <location>
        <begin position="29"/>
        <end position="211"/>
    </location>
</feature>
<accession>U3AT54</accession>
<dbReference type="AlphaFoldDB" id="U3AT54"/>
<evidence type="ECO:0000313" key="3">
    <source>
        <dbReference type="Proteomes" id="UP000016567"/>
    </source>
</evidence>
<dbReference type="RefSeq" id="WP_021710691.1">
    <property type="nucleotide sequence ID" value="NZ_BAOB01000229.1"/>
</dbReference>
<dbReference type="Pfam" id="PF20243">
    <property type="entry name" value="MbnP"/>
    <property type="match status" value="1"/>
</dbReference>
<evidence type="ECO:0000259" key="1">
    <source>
        <dbReference type="Pfam" id="PF20243"/>
    </source>
</evidence>
<dbReference type="eggNOG" id="ENOG502ZA37">
    <property type="taxonomic scope" value="Bacteria"/>
</dbReference>
<dbReference type="EMBL" id="BATL01000056">
    <property type="protein sequence ID" value="GAD76945.1"/>
    <property type="molecule type" value="Genomic_DNA"/>
</dbReference>
<dbReference type="STRING" id="1219077.VAZ01S_056_00270"/>
<dbReference type="Proteomes" id="UP000016567">
    <property type="component" value="Unassembled WGS sequence"/>
</dbReference>
<proteinExistence type="predicted"/>